<dbReference type="Gene3D" id="3.30.450.180">
    <property type="match status" value="1"/>
</dbReference>
<protein>
    <submittedName>
        <fullName evidence="2">Helix-turn-helix transcriptional regulator</fullName>
    </submittedName>
</protein>
<dbReference type="InterPro" id="IPR041413">
    <property type="entry name" value="MLTR_LBD"/>
</dbReference>
<dbReference type="EMBL" id="JAAGWF010000018">
    <property type="protein sequence ID" value="NEK59445.1"/>
    <property type="molecule type" value="Genomic_DNA"/>
</dbReference>
<dbReference type="PANTHER" id="PTHR35010:SF4">
    <property type="entry name" value="BLL5781 PROTEIN"/>
    <property type="match status" value="1"/>
</dbReference>
<dbReference type="PANTHER" id="PTHR35010">
    <property type="entry name" value="BLL4672 PROTEIN-RELATED"/>
    <property type="match status" value="1"/>
</dbReference>
<evidence type="ECO:0000259" key="1">
    <source>
        <dbReference type="PROSITE" id="PS50943"/>
    </source>
</evidence>
<organism evidence="2 3">
    <name type="scientific">Geodermatophilus sabuli</name>
    <dbReference type="NCBI Taxonomy" id="1564158"/>
    <lineage>
        <taxon>Bacteria</taxon>
        <taxon>Bacillati</taxon>
        <taxon>Actinomycetota</taxon>
        <taxon>Actinomycetes</taxon>
        <taxon>Geodermatophilales</taxon>
        <taxon>Geodermatophilaceae</taxon>
        <taxon>Geodermatophilus</taxon>
    </lineage>
</organism>
<sequence length="267" mass="28681">MTQLATSPPAGALLRTWRQRRRLSQLDLSCQAGVSTRHLSFLETGRARPTREMLLRLAEELEIPLRARNELLLSAGFAPAYAERPLDDPAMAPVREALDLVLAGYEPHPAVVIDRTWHLVAANRSVALLLDGAAEWLLRPPVNVLRLSLHPEGMAPRIANLTQWRTHVLHRLGREAAGTGDPGLAALHRELAALPGGRGGSPADGIVVPLRIRHGDGELAFLSTVTTFGTAVDVTAAELSIEAFLPADRHTAAVLRALTDPSTGGAP</sequence>
<dbReference type="AlphaFoldDB" id="A0A7K3W3J1"/>
<dbReference type="SMART" id="SM00530">
    <property type="entry name" value="HTH_XRE"/>
    <property type="match status" value="1"/>
</dbReference>
<gene>
    <name evidence="2" type="ORF">GCU56_16425</name>
</gene>
<accession>A0A7K3W3J1</accession>
<proteinExistence type="predicted"/>
<dbReference type="Proteomes" id="UP000470246">
    <property type="component" value="Unassembled WGS sequence"/>
</dbReference>
<dbReference type="GO" id="GO:0003677">
    <property type="term" value="F:DNA binding"/>
    <property type="evidence" value="ECO:0007669"/>
    <property type="project" value="InterPro"/>
</dbReference>
<evidence type="ECO:0000313" key="2">
    <source>
        <dbReference type="EMBL" id="NEK59445.1"/>
    </source>
</evidence>
<reference evidence="2 3" key="1">
    <citation type="submission" date="2020-02" db="EMBL/GenBank/DDBJ databases">
        <title>Geodermatophilus sabuli CPCC 205279 I12A-02694.</title>
        <authorList>
            <person name="Jiang Z."/>
        </authorList>
    </citation>
    <scope>NUCLEOTIDE SEQUENCE [LARGE SCALE GENOMIC DNA]</scope>
    <source>
        <strain evidence="2 3">I12A-02694</strain>
    </source>
</reference>
<dbReference type="Pfam" id="PF17765">
    <property type="entry name" value="MLTR_LBD"/>
    <property type="match status" value="1"/>
</dbReference>
<feature type="domain" description="HTH cro/C1-type" evidence="1">
    <location>
        <begin position="14"/>
        <end position="68"/>
    </location>
</feature>
<dbReference type="SUPFAM" id="SSF47413">
    <property type="entry name" value="lambda repressor-like DNA-binding domains"/>
    <property type="match status" value="1"/>
</dbReference>
<dbReference type="RefSeq" id="WP_163482821.1">
    <property type="nucleotide sequence ID" value="NZ_JAAGWF010000018.1"/>
</dbReference>
<dbReference type="Pfam" id="PF01381">
    <property type="entry name" value="HTH_3"/>
    <property type="match status" value="1"/>
</dbReference>
<dbReference type="PROSITE" id="PS50943">
    <property type="entry name" value="HTH_CROC1"/>
    <property type="match status" value="1"/>
</dbReference>
<name>A0A7K3W3J1_9ACTN</name>
<keyword evidence="3" id="KW-1185">Reference proteome</keyword>
<comment type="caution">
    <text evidence="2">The sequence shown here is derived from an EMBL/GenBank/DDBJ whole genome shotgun (WGS) entry which is preliminary data.</text>
</comment>
<dbReference type="Gene3D" id="1.10.260.40">
    <property type="entry name" value="lambda repressor-like DNA-binding domains"/>
    <property type="match status" value="1"/>
</dbReference>
<evidence type="ECO:0000313" key="3">
    <source>
        <dbReference type="Proteomes" id="UP000470246"/>
    </source>
</evidence>
<dbReference type="InterPro" id="IPR001387">
    <property type="entry name" value="Cro/C1-type_HTH"/>
</dbReference>
<dbReference type="InterPro" id="IPR010982">
    <property type="entry name" value="Lambda_DNA-bd_dom_sf"/>
</dbReference>
<dbReference type="CDD" id="cd00093">
    <property type="entry name" value="HTH_XRE"/>
    <property type="match status" value="1"/>
</dbReference>